<dbReference type="RefSeq" id="WP_382218287.1">
    <property type="nucleotide sequence ID" value="NZ_CP122312.1"/>
</dbReference>
<gene>
    <name evidence="2" type="ORF">ACFQJ9_09275</name>
</gene>
<protein>
    <recommendedName>
        <fullName evidence="4">Tripartite tricarboxylate transporter TctB family protein</fullName>
    </recommendedName>
</protein>
<evidence type="ECO:0000256" key="1">
    <source>
        <dbReference type="SAM" id="Phobius"/>
    </source>
</evidence>
<feature type="transmembrane region" description="Helical" evidence="1">
    <location>
        <begin position="5"/>
        <end position="23"/>
    </location>
</feature>
<accession>A0ABD5Z314</accession>
<feature type="transmembrane region" description="Helical" evidence="1">
    <location>
        <begin position="43"/>
        <end position="71"/>
    </location>
</feature>
<dbReference type="EMBL" id="JBHTAR010000011">
    <property type="protein sequence ID" value="MFC7199599.1"/>
    <property type="molecule type" value="Genomic_DNA"/>
</dbReference>
<evidence type="ECO:0000313" key="3">
    <source>
        <dbReference type="Proteomes" id="UP001596447"/>
    </source>
</evidence>
<keyword evidence="3" id="KW-1185">Reference proteome</keyword>
<keyword evidence="1" id="KW-0812">Transmembrane</keyword>
<organism evidence="2 3">
    <name type="scientific">Halospeciosus flavus</name>
    <dbReference type="NCBI Taxonomy" id="3032283"/>
    <lineage>
        <taxon>Archaea</taxon>
        <taxon>Methanobacteriati</taxon>
        <taxon>Methanobacteriota</taxon>
        <taxon>Stenosarchaea group</taxon>
        <taxon>Halobacteria</taxon>
        <taxon>Halobacteriales</taxon>
        <taxon>Halobacteriaceae</taxon>
        <taxon>Halospeciosus</taxon>
    </lineage>
</organism>
<feature type="transmembrane region" description="Helical" evidence="1">
    <location>
        <begin position="83"/>
        <end position="109"/>
    </location>
</feature>
<keyword evidence="1" id="KW-1133">Transmembrane helix</keyword>
<proteinExistence type="predicted"/>
<dbReference type="Proteomes" id="UP001596447">
    <property type="component" value="Unassembled WGS sequence"/>
</dbReference>
<reference evidence="2 3" key="1">
    <citation type="journal article" date="2019" name="Int. J. Syst. Evol. Microbiol.">
        <title>The Global Catalogue of Microorganisms (GCM) 10K type strain sequencing project: providing services to taxonomists for standard genome sequencing and annotation.</title>
        <authorList>
            <consortium name="The Broad Institute Genomics Platform"/>
            <consortium name="The Broad Institute Genome Sequencing Center for Infectious Disease"/>
            <person name="Wu L."/>
            <person name="Ma J."/>
        </authorList>
    </citation>
    <scope>NUCLEOTIDE SEQUENCE [LARGE SCALE GENOMIC DNA]</scope>
    <source>
        <strain evidence="2 3">XZGYJ-43</strain>
    </source>
</reference>
<name>A0ABD5Z314_9EURY</name>
<evidence type="ECO:0008006" key="4">
    <source>
        <dbReference type="Google" id="ProtNLM"/>
    </source>
</evidence>
<evidence type="ECO:0000313" key="2">
    <source>
        <dbReference type="EMBL" id="MFC7199599.1"/>
    </source>
</evidence>
<comment type="caution">
    <text evidence="2">The sequence shown here is derived from an EMBL/GenBank/DDBJ whole genome shotgun (WGS) entry which is preliminary data.</text>
</comment>
<dbReference type="AlphaFoldDB" id="A0ABD5Z314"/>
<sequence length="117" mass="12370">MIDSIVVFVVSLLVGGLGIYVGGRFVAGVDDYSHAVFTAAIGALVWAISAFLFGWIPLLGPILVFLAYLWVVERRYPGGWVNAALIALVAWLTVIVVVWVLGALGVPYLDAVGVPGV</sequence>
<keyword evidence="1" id="KW-0472">Membrane</keyword>